<dbReference type="STRING" id="1416801.SAMN05192553_1106"/>
<keyword evidence="2" id="KW-1185">Reference proteome</keyword>
<dbReference type="EMBL" id="FNZH01000010">
    <property type="protein sequence ID" value="SEJ72985.1"/>
    <property type="molecule type" value="Genomic_DNA"/>
</dbReference>
<dbReference type="AlphaFoldDB" id="A0A1H7BHV2"/>
<name>A0A1H7BHV2_9BACT</name>
<evidence type="ECO:0000313" key="1">
    <source>
        <dbReference type="EMBL" id="SEJ72985.1"/>
    </source>
</evidence>
<gene>
    <name evidence="1" type="ORF">SAMN05192553_1106</name>
</gene>
<organism evidence="1 2">
    <name type="scientific">Cyclobacterium xiamenense</name>
    <dbReference type="NCBI Taxonomy" id="1297121"/>
    <lineage>
        <taxon>Bacteria</taxon>
        <taxon>Pseudomonadati</taxon>
        <taxon>Bacteroidota</taxon>
        <taxon>Cytophagia</taxon>
        <taxon>Cytophagales</taxon>
        <taxon>Cyclobacteriaceae</taxon>
        <taxon>Cyclobacterium</taxon>
    </lineage>
</organism>
<protein>
    <submittedName>
        <fullName evidence="1">Uncharacterized protein</fullName>
    </submittedName>
</protein>
<accession>A0A1H7BHV2</accession>
<sequence length="51" mass="5893">MAGTASNLLFTLFFSYFSCLFPEFSQITLGFCQYEWVFGEKTVLFSIQGKF</sequence>
<proteinExistence type="predicted"/>
<dbReference type="Proteomes" id="UP000199403">
    <property type="component" value="Unassembled WGS sequence"/>
</dbReference>
<evidence type="ECO:0000313" key="2">
    <source>
        <dbReference type="Proteomes" id="UP000199403"/>
    </source>
</evidence>
<reference evidence="2" key="1">
    <citation type="submission" date="2016-10" db="EMBL/GenBank/DDBJ databases">
        <authorList>
            <person name="Varghese N."/>
            <person name="Submissions S."/>
        </authorList>
    </citation>
    <scope>NUCLEOTIDE SEQUENCE [LARGE SCALE GENOMIC DNA]</scope>
    <source>
        <strain evidence="2">IBRC-M 10761</strain>
    </source>
</reference>